<feature type="transmembrane region" description="Helical" evidence="1">
    <location>
        <begin position="201"/>
        <end position="224"/>
    </location>
</feature>
<name>A0AAU8AT39_9RHOB</name>
<dbReference type="RefSeq" id="WP_353476174.1">
    <property type="nucleotide sequence ID" value="NZ_CP123387.1"/>
</dbReference>
<feature type="transmembrane region" description="Helical" evidence="1">
    <location>
        <begin position="363"/>
        <end position="382"/>
    </location>
</feature>
<proteinExistence type="predicted"/>
<protein>
    <submittedName>
        <fullName evidence="2">Uncharacterized protein</fullName>
    </submittedName>
</protein>
<feature type="transmembrane region" description="Helical" evidence="1">
    <location>
        <begin position="87"/>
        <end position="112"/>
    </location>
</feature>
<feature type="transmembrane region" description="Helical" evidence="1">
    <location>
        <begin position="20"/>
        <end position="41"/>
    </location>
</feature>
<accession>A0AAU8AT39</accession>
<keyword evidence="1" id="KW-0812">Transmembrane</keyword>
<sequence>MPESLQRPALARTRIATGALLFVLLVVSAAWFSAIALRFGIDAIDVLREFGIEDGLEILRGDLQDMVLAGTETGIGEAFAGNDVFRFAMLTLAGFDATILFLSVFVASWLALAWASFRLIGRGLLELTPELDPVDVPRAFSEPTAVARQLRNREMKVNNLTKTERLMLGRYGPYLPEELLSLARSLSRPASQILGQVGRMLFFGALTISVIQGMLVFAGAQLAIPLPPVDTLLRALSFQAVGPLAFWTAVAAVFAALVTALDFKFLRAILPSRQPEAQLTTEPLRDLSWNGTPPQLITAIETDFQAEAAAHVLRMTVLKGNDVSRTNFTDQSDFQIELLIEAPCRPNPAYFARSMQRRAMIGYALHFAAAALLLLVLCPSPLRDLFAGRPVEAVAFLSATVHMVLVIALSRRIARTGSRYLEEAERFLDETWFDAPLALVTLSGTVNTQRVMTGKSLTDSTGTETSQQEMRFNAAIYTATAASFAPDIDGSRKLWSFAPDAASEALGTFIATTLLREGDVSVLKTARRTLRDTEDAQDMVTDRRRLREQSALPVPLQQIDEPI</sequence>
<organism evidence="2">
    <name type="scientific">Alloyangia sp. H15</name>
    <dbReference type="NCBI Taxonomy" id="3029062"/>
    <lineage>
        <taxon>Bacteria</taxon>
        <taxon>Pseudomonadati</taxon>
        <taxon>Pseudomonadota</taxon>
        <taxon>Alphaproteobacteria</taxon>
        <taxon>Rhodobacterales</taxon>
        <taxon>Roseobacteraceae</taxon>
        <taxon>Alloyangia</taxon>
    </lineage>
</organism>
<geneLocation type="plasmid" evidence="2">
    <name>unnamed2</name>
</geneLocation>
<evidence type="ECO:0000256" key="1">
    <source>
        <dbReference type="SAM" id="Phobius"/>
    </source>
</evidence>
<dbReference type="EMBL" id="CP123387">
    <property type="protein sequence ID" value="XCC97284.1"/>
    <property type="molecule type" value="Genomic_DNA"/>
</dbReference>
<feature type="transmembrane region" description="Helical" evidence="1">
    <location>
        <begin position="394"/>
        <end position="410"/>
    </location>
</feature>
<feature type="transmembrane region" description="Helical" evidence="1">
    <location>
        <begin position="244"/>
        <end position="263"/>
    </location>
</feature>
<gene>
    <name evidence="2" type="ORF">PVT71_24785</name>
</gene>
<keyword evidence="1" id="KW-0472">Membrane</keyword>
<keyword evidence="1" id="KW-1133">Transmembrane helix</keyword>
<dbReference type="AlphaFoldDB" id="A0AAU8AT39"/>
<reference evidence="2" key="1">
    <citation type="submission" date="2023-02" db="EMBL/GenBank/DDBJ databases">
        <title>Description and genomic characterization of Salipiger bruguierae sp. nov., isolated from the sediment of mangrove plant Bruguiera sexangula.</title>
        <authorList>
            <person name="Long M."/>
        </authorList>
    </citation>
    <scope>NUCLEOTIDE SEQUENCE</scope>
    <source>
        <strain evidence="2">H15</strain>
        <plasmid evidence="2">unnamed2</plasmid>
    </source>
</reference>
<evidence type="ECO:0000313" key="2">
    <source>
        <dbReference type="EMBL" id="XCC97284.1"/>
    </source>
</evidence>
<keyword evidence="2" id="KW-0614">Plasmid</keyword>